<dbReference type="OrthoDB" id="5598852at2759"/>
<dbReference type="EMBL" id="KN838585">
    <property type="protein sequence ID" value="KIK02995.1"/>
    <property type="molecule type" value="Genomic_DNA"/>
</dbReference>
<dbReference type="Proteomes" id="UP000054477">
    <property type="component" value="Unassembled WGS sequence"/>
</dbReference>
<name>A0A0C9WUS7_9AGAR</name>
<reference evidence="2" key="2">
    <citation type="submission" date="2015-01" db="EMBL/GenBank/DDBJ databases">
        <title>Evolutionary Origins and Diversification of the Mycorrhizal Mutualists.</title>
        <authorList>
            <consortium name="DOE Joint Genome Institute"/>
            <consortium name="Mycorrhizal Genomics Consortium"/>
            <person name="Kohler A."/>
            <person name="Kuo A."/>
            <person name="Nagy L.G."/>
            <person name="Floudas D."/>
            <person name="Copeland A."/>
            <person name="Barry K.W."/>
            <person name="Cichocki N."/>
            <person name="Veneault-Fourrey C."/>
            <person name="LaButti K."/>
            <person name="Lindquist E.A."/>
            <person name="Lipzen A."/>
            <person name="Lundell T."/>
            <person name="Morin E."/>
            <person name="Murat C."/>
            <person name="Riley R."/>
            <person name="Ohm R."/>
            <person name="Sun H."/>
            <person name="Tunlid A."/>
            <person name="Henrissat B."/>
            <person name="Grigoriev I.V."/>
            <person name="Hibbett D.S."/>
            <person name="Martin F."/>
        </authorList>
    </citation>
    <scope>NUCLEOTIDE SEQUENCE [LARGE SCALE GENOMIC DNA]</scope>
    <source>
        <strain evidence="2">LaAM-08-1</strain>
    </source>
</reference>
<organism evidence="1 2">
    <name type="scientific">Laccaria amethystina LaAM-08-1</name>
    <dbReference type="NCBI Taxonomy" id="1095629"/>
    <lineage>
        <taxon>Eukaryota</taxon>
        <taxon>Fungi</taxon>
        <taxon>Dikarya</taxon>
        <taxon>Basidiomycota</taxon>
        <taxon>Agaricomycotina</taxon>
        <taxon>Agaricomycetes</taxon>
        <taxon>Agaricomycetidae</taxon>
        <taxon>Agaricales</taxon>
        <taxon>Agaricineae</taxon>
        <taxon>Hydnangiaceae</taxon>
        <taxon>Laccaria</taxon>
    </lineage>
</organism>
<proteinExistence type="predicted"/>
<accession>A0A0C9WUS7</accession>
<reference evidence="1 2" key="1">
    <citation type="submission" date="2014-04" db="EMBL/GenBank/DDBJ databases">
        <authorList>
            <consortium name="DOE Joint Genome Institute"/>
            <person name="Kuo A."/>
            <person name="Kohler A."/>
            <person name="Nagy L.G."/>
            <person name="Floudas D."/>
            <person name="Copeland A."/>
            <person name="Barry K.W."/>
            <person name="Cichocki N."/>
            <person name="Veneault-Fourrey C."/>
            <person name="LaButti K."/>
            <person name="Lindquist E.A."/>
            <person name="Lipzen A."/>
            <person name="Lundell T."/>
            <person name="Morin E."/>
            <person name="Murat C."/>
            <person name="Sun H."/>
            <person name="Tunlid A."/>
            <person name="Henrissat B."/>
            <person name="Grigoriev I.V."/>
            <person name="Hibbett D.S."/>
            <person name="Martin F."/>
            <person name="Nordberg H.P."/>
            <person name="Cantor M.N."/>
            <person name="Hua S.X."/>
        </authorList>
    </citation>
    <scope>NUCLEOTIDE SEQUENCE [LARGE SCALE GENOMIC DNA]</scope>
    <source>
        <strain evidence="1 2">LaAM-08-1</strain>
    </source>
</reference>
<dbReference type="AlphaFoldDB" id="A0A0C9WUS7"/>
<keyword evidence="2" id="KW-1185">Reference proteome</keyword>
<sequence>MVDDGEITGIIGWETLGWYPDFWELMIATKGSGLSSKWMTQLSLVFGQQPHSSSQYERVLFDVFFRQWTSSSFPYVHNILKHHRDIPSRITELLKRFHVLDFNRASFALRRFAIRIWPLDRS</sequence>
<protein>
    <submittedName>
        <fullName evidence="1">Uncharacterized protein</fullName>
    </submittedName>
</protein>
<evidence type="ECO:0000313" key="1">
    <source>
        <dbReference type="EMBL" id="KIK02995.1"/>
    </source>
</evidence>
<gene>
    <name evidence="1" type="ORF">K443DRAFT_677149</name>
</gene>
<evidence type="ECO:0000313" key="2">
    <source>
        <dbReference type="Proteomes" id="UP000054477"/>
    </source>
</evidence>
<dbReference type="HOGENOM" id="CLU_2027112_0_0_1"/>